<dbReference type="PANTHER" id="PTHR43570">
    <property type="entry name" value="ALDEHYDE DEHYDROGENASE"/>
    <property type="match status" value="1"/>
</dbReference>
<feature type="active site" evidence="5">
    <location>
        <position position="273"/>
    </location>
</feature>
<evidence type="ECO:0000256" key="3">
    <source>
        <dbReference type="ARBA" id="ARBA00023002"/>
    </source>
</evidence>
<evidence type="ECO:0000313" key="7">
    <source>
        <dbReference type="EMBL" id="KJX95724.1"/>
    </source>
</evidence>
<protein>
    <recommendedName>
        <fullName evidence="4">Aldehyde dehydrogenase</fullName>
    </recommendedName>
</protein>
<dbReference type="EMBL" id="LAFY01001079">
    <property type="protein sequence ID" value="KJX95724.1"/>
    <property type="molecule type" value="Genomic_DNA"/>
</dbReference>
<comment type="similarity">
    <text evidence="1 4">Belongs to the aldehyde dehydrogenase family.</text>
</comment>
<dbReference type="FunFam" id="3.40.605.10:FF:000004">
    <property type="entry name" value="Aldehyde dehydrogenase"/>
    <property type="match status" value="1"/>
</dbReference>
<evidence type="ECO:0000256" key="4">
    <source>
        <dbReference type="PIRNR" id="PIRNR036492"/>
    </source>
</evidence>
<keyword evidence="3 4" id="KW-0560">Oxidoreductase</keyword>
<dbReference type="InterPro" id="IPR016163">
    <property type="entry name" value="Ald_DH_C"/>
</dbReference>
<evidence type="ECO:0000256" key="2">
    <source>
        <dbReference type="ARBA" id="ARBA00022746"/>
    </source>
</evidence>
<dbReference type="Gene3D" id="3.40.605.10">
    <property type="entry name" value="Aldehyde Dehydrogenase, Chain A, domain 1"/>
    <property type="match status" value="1"/>
</dbReference>
<dbReference type="STRING" id="1047168.A0A0F4GEG6"/>
<evidence type="ECO:0000256" key="5">
    <source>
        <dbReference type="PIRSR" id="PIRSR036492-1"/>
    </source>
</evidence>
<dbReference type="GO" id="GO:0006081">
    <property type="term" value="P:aldehyde metabolic process"/>
    <property type="evidence" value="ECO:0007669"/>
    <property type="project" value="InterPro"/>
</dbReference>
<dbReference type="PIRSF" id="PIRSF036492">
    <property type="entry name" value="ALDH"/>
    <property type="match status" value="1"/>
</dbReference>
<dbReference type="InterPro" id="IPR016161">
    <property type="entry name" value="Ald_DH/histidinol_DH"/>
</dbReference>
<dbReference type="GO" id="GO:0005737">
    <property type="term" value="C:cytoplasm"/>
    <property type="evidence" value="ECO:0007669"/>
    <property type="project" value="TreeGrafter"/>
</dbReference>
<dbReference type="PANTHER" id="PTHR43570:SF16">
    <property type="entry name" value="ALDEHYDE DEHYDROGENASE TYPE III, ISOFORM Q"/>
    <property type="match status" value="1"/>
</dbReference>
<evidence type="ECO:0000256" key="1">
    <source>
        <dbReference type="ARBA" id="ARBA00009986"/>
    </source>
</evidence>
<dbReference type="InterPro" id="IPR016162">
    <property type="entry name" value="Ald_DH_N"/>
</dbReference>
<dbReference type="GO" id="GO:0016117">
    <property type="term" value="P:carotenoid biosynthetic process"/>
    <property type="evidence" value="ECO:0007669"/>
    <property type="project" value="UniProtKB-KW"/>
</dbReference>
<dbReference type="Proteomes" id="UP000033647">
    <property type="component" value="Unassembled WGS sequence"/>
</dbReference>
<comment type="caution">
    <text evidence="7">The sequence shown here is derived from an EMBL/GenBank/DDBJ whole genome shotgun (WGS) entry which is preliminary data.</text>
</comment>
<reference evidence="7 8" key="1">
    <citation type="submission" date="2015-03" db="EMBL/GenBank/DDBJ databases">
        <title>RNA-seq based gene annotation and comparative genomics of four Zymoseptoria species reveal species-specific pathogenicity related genes and transposable element activity.</title>
        <authorList>
            <person name="Grandaubert J."/>
            <person name="Bhattacharyya A."/>
            <person name="Stukenbrock E.H."/>
        </authorList>
    </citation>
    <scope>NUCLEOTIDE SEQUENCE [LARGE SCALE GENOMIC DNA]</scope>
    <source>
        <strain evidence="7 8">Zb18110</strain>
    </source>
</reference>
<sequence length="549" mass="60110">MSTKSHRGVDTAFSRDYSHSRCGRCSLISRPNFSLSLHAQRLEEAAMTQLTTGTSSQAYTSTADFEAAYNTLHATYATHKTKDIRWRKWQLKQLWWLIVDNTDAICEALHADLGRTEAEARMYDIADVKKDIKECLDNIDVWAKGHAAEGAGFLMGRLGGAWVRRDPLGVCLIIGAWNFPIMTLLSPLCPAIAAGNCAMLKPSELAGATAELIVELLPKYMDNSAIRIATGGPKETGLILERKWNHIFYTGGSKVGRIIATAAAKHLTPTVLELGGQAPAIICKSANVDLAAKRIANFKIANLGQICVNVNHIIADPEIYDAFVARLQHWLEHFLEEEAENPWLARIISPGHYDRIHSILSSTKGRILTTGPHDPSRNFIHPTIIADVTFDDSVITSGELFAPLIPVIKADLPAALDTLAPGSKMADPLALYIFSNSQPEIDNILPQTSSGGVSINDLAVQYGVPGAPFGGVGESGMGAYHGKWGFESFSHARPVVNLPLWLEGGMQWRYGRPTIAKLSNFDTAKATWKRGETLEQQSSGQKGWFGWLW</sequence>
<proteinExistence type="inferred from homology"/>
<name>A0A0F4GEG6_9PEZI</name>
<keyword evidence="8" id="KW-1185">Reference proteome</keyword>
<dbReference type="SUPFAM" id="SSF53720">
    <property type="entry name" value="ALDH-like"/>
    <property type="match status" value="1"/>
</dbReference>
<evidence type="ECO:0000259" key="6">
    <source>
        <dbReference type="Pfam" id="PF00171"/>
    </source>
</evidence>
<evidence type="ECO:0000313" key="8">
    <source>
        <dbReference type="Proteomes" id="UP000033647"/>
    </source>
</evidence>
<dbReference type="InterPro" id="IPR015590">
    <property type="entry name" value="Aldehyde_DH_dom"/>
</dbReference>
<keyword evidence="2" id="KW-0125">Carotenoid biosynthesis</keyword>
<accession>A0A0F4GEG6</accession>
<dbReference type="Gene3D" id="3.40.309.10">
    <property type="entry name" value="Aldehyde Dehydrogenase, Chain A, domain 2"/>
    <property type="match status" value="1"/>
</dbReference>
<dbReference type="InterPro" id="IPR012394">
    <property type="entry name" value="Aldehyde_DH_NAD(P)"/>
</dbReference>
<dbReference type="AlphaFoldDB" id="A0A0F4GEG6"/>
<gene>
    <name evidence="7" type="ORF">TI39_contig1088g00002</name>
</gene>
<dbReference type="Pfam" id="PF00171">
    <property type="entry name" value="Aldedh"/>
    <property type="match status" value="1"/>
</dbReference>
<dbReference type="GO" id="GO:0004029">
    <property type="term" value="F:aldehyde dehydrogenase (NAD+) activity"/>
    <property type="evidence" value="ECO:0007669"/>
    <property type="project" value="TreeGrafter"/>
</dbReference>
<dbReference type="OrthoDB" id="440325at2759"/>
<feature type="domain" description="Aldehyde dehydrogenase" evidence="6">
    <location>
        <begin position="58"/>
        <end position="493"/>
    </location>
</feature>
<organism evidence="7 8">
    <name type="scientific">Zymoseptoria brevis</name>
    <dbReference type="NCBI Taxonomy" id="1047168"/>
    <lineage>
        <taxon>Eukaryota</taxon>
        <taxon>Fungi</taxon>
        <taxon>Dikarya</taxon>
        <taxon>Ascomycota</taxon>
        <taxon>Pezizomycotina</taxon>
        <taxon>Dothideomycetes</taxon>
        <taxon>Dothideomycetidae</taxon>
        <taxon>Mycosphaerellales</taxon>
        <taxon>Mycosphaerellaceae</taxon>
        <taxon>Zymoseptoria</taxon>
    </lineage>
</organism>
<feature type="active site" evidence="5">
    <location>
        <position position="307"/>
    </location>
</feature>